<feature type="domain" description="DUF8021" evidence="1">
    <location>
        <begin position="167"/>
        <end position="274"/>
    </location>
</feature>
<dbReference type="Proteomes" id="UP000076874">
    <property type="component" value="Unassembled WGS sequence"/>
</dbReference>
<accession>A0A167RBQ7</accession>
<dbReference type="OrthoDB" id="3504677at2759"/>
<gene>
    <name evidence="2" type="ORF">SPI_06520</name>
</gene>
<reference evidence="2 3" key="1">
    <citation type="journal article" date="2016" name="Genome Biol. Evol.">
        <title>Divergent and convergent evolution of fungal pathogenicity.</title>
        <authorList>
            <person name="Shang Y."/>
            <person name="Xiao G."/>
            <person name="Zheng P."/>
            <person name="Cen K."/>
            <person name="Zhan S."/>
            <person name="Wang C."/>
        </authorList>
    </citation>
    <scope>NUCLEOTIDE SEQUENCE [LARGE SCALE GENOMIC DNA]</scope>
    <source>
        <strain evidence="2 3">RCEF 264</strain>
    </source>
</reference>
<name>A0A167RBQ7_9HYPO</name>
<organism evidence="2 3">
    <name type="scientific">Niveomyces insectorum RCEF 264</name>
    <dbReference type="NCBI Taxonomy" id="1081102"/>
    <lineage>
        <taxon>Eukaryota</taxon>
        <taxon>Fungi</taxon>
        <taxon>Dikarya</taxon>
        <taxon>Ascomycota</taxon>
        <taxon>Pezizomycotina</taxon>
        <taxon>Sordariomycetes</taxon>
        <taxon>Hypocreomycetidae</taxon>
        <taxon>Hypocreales</taxon>
        <taxon>Cordycipitaceae</taxon>
        <taxon>Niveomyces</taxon>
    </lineage>
</organism>
<keyword evidence="3" id="KW-1185">Reference proteome</keyword>
<proteinExistence type="predicted"/>
<dbReference type="EMBL" id="AZHD01000012">
    <property type="protein sequence ID" value="OAA58447.1"/>
    <property type="molecule type" value="Genomic_DNA"/>
</dbReference>
<dbReference type="InterPro" id="IPR058334">
    <property type="entry name" value="DUF8021"/>
</dbReference>
<evidence type="ECO:0000313" key="3">
    <source>
        <dbReference type="Proteomes" id="UP000076874"/>
    </source>
</evidence>
<dbReference type="Pfam" id="PF26061">
    <property type="entry name" value="DUF8021"/>
    <property type="match status" value="1"/>
</dbReference>
<sequence>MAHNYEGAGAVAAVPGCSRALLEQASDRYTAAQSTGQVQWLDHLLAPGAVLLENEQPLAPRASRLGRPLRIDRSHTIYDLTQCAVFVETIASDPADPWVIGAQIRLGATNRTADTSTAGRNATGSAEPLIVKIDRIVTTTGDWLFNATRTLHYALLEDWAPIQPASRRDNRTTLKAAADAYFGMLANHSRPVPWGHPCTRLEGGSYTGRGLANDTCDVGIPTNSTMQAPNRRYVIDETVGAVSMLLEFGGINNAPDSHEFRILDGRLRRVHTMTFCAEKPNCGVQWPEEPDPGY</sequence>
<dbReference type="AlphaFoldDB" id="A0A167RBQ7"/>
<evidence type="ECO:0000313" key="2">
    <source>
        <dbReference type="EMBL" id="OAA58447.1"/>
    </source>
</evidence>
<dbReference type="STRING" id="1081102.A0A167RBQ7"/>
<protein>
    <recommendedName>
        <fullName evidence="1">DUF8021 domain-containing protein</fullName>
    </recommendedName>
</protein>
<comment type="caution">
    <text evidence="2">The sequence shown here is derived from an EMBL/GenBank/DDBJ whole genome shotgun (WGS) entry which is preliminary data.</text>
</comment>
<evidence type="ECO:0000259" key="1">
    <source>
        <dbReference type="Pfam" id="PF26061"/>
    </source>
</evidence>